<reference evidence="1 2" key="1">
    <citation type="submission" date="2023-10" db="EMBL/GenBank/DDBJ databases">
        <title>Characterization of rhizosphere-enriched actinobacteria from wheat plants lab-grown on chernevaya soil.</title>
        <authorList>
            <person name="Tikhonova E.N."/>
            <person name="Konopkin A."/>
            <person name="Kravchenko I.K."/>
        </authorList>
    </citation>
    <scope>NUCLEOTIDE SEQUENCE [LARGE SCALE GENOMIC DNA]</scope>
    <source>
        <strain evidence="1 2">RR29</strain>
    </source>
</reference>
<keyword evidence="2" id="KW-1185">Reference proteome</keyword>
<organism evidence="1 2">
    <name type="scientific">Streptomyces prunicolor</name>
    <dbReference type="NCBI Taxonomy" id="67348"/>
    <lineage>
        <taxon>Bacteria</taxon>
        <taxon>Bacillati</taxon>
        <taxon>Actinomycetota</taxon>
        <taxon>Actinomycetes</taxon>
        <taxon>Kitasatosporales</taxon>
        <taxon>Streptomycetaceae</taxon>
        <taxon>Streptomyces</taxon>
    </lineage>
</organism>
<evidence type="ECO:0000313" key="2">
    <source>
        <dbReference type="Proteomes" id="UP001187346"/>
    </source>
</evidence>
<gene>
    <name evidence="1" type="ORF">R5A26_08235</name>
</gene>
<comment type="caution">
    <text evidence="1">The sequence shown here is derived from an EMBL/GenBank/DDBJ whole genome shotgun (WGS) entry which is preliminary data.</text>
</comment>
<accession>A0ABU4F5S7</accession>
<dbReference type="RefSeq" id="WP_317770658.1">
    <property type="nucleotide sequence ID" value="NZ_JAWMAJ010000019.1"/>
</dbReference>
<proteinExistence type="predicted"/>
<evidence type="ECO:0000313" key="1">
    <source>
        <dbReference type="EMBL" id="MDV7215938.1"/>
    </source>
</evidence>
<sequence>MSHASGRREHSLLDILVLGDAMPLALDATVPSDAPADFAYATYREDHP</sequence>
<protein>
    <submittedName>
        <fullName evidence="1">Uncharacterized protein</fullName>
    </submittedName>
</protein>
<dbReference type="EMBL" id="JAWMAJ010000019">
    <property type="protein sequence ID" value="MDV7215938.1"/>
    <property type="molecule type" value="Genomic_DNA"/>
</dbReference>
<name>A0ABU4F5S7_9ACTN</name>
<dbReference type="Proteomes" id="UP001187346">
    <property type="component" value="Unassembled WGS sequence"/>
</dbReference>